<comment type="caution">
    <text evidence="2">The sequence shown here is derived from an EMBL/GenBank/DDBJ whole genome shotgun (WGS) entry which is preliminary data.</text>
</comment>
<organism evidence="2 3">
    <name type="scientific">Pristionchus entomophagus</name>
    <dbReference type="NCBI Taxonomy" id="358040"/>
    <lineage>
        <taxon>Eukaryota</taxon>
        <taxon>Metazoa</taxon>
        <taxon>Ecdysozoa</taxon>
        <taxon>Nematoda</taxon>
        <taxon>Chromadorea</taxon>
        <taxon>Rhabditida</taxon>
        <taxon>Rhabditina</taxon>
        <taxon>Diplogasteromorpha</taxon>
        <taxon>Diplogasteroidea</taxon>
        <taxon>Neodiplogasteridae</taxon>
        <taxon>Pristionchus</taxon>
    </lineage>
</organism>
<keyword evidence="1" id="KW-0812">Transmembrane</keyword>
<feature type="transmembrane region" description="Helical" evidence="1">
    <location>
        <begin position="20"/>
        <end position="44"/>
    </location>
</feature>
<evidence type="ECO:0000256" key="1">
    <source>
        <dbReference type="SAM" id="Phobius"/>
    </source>
</evidence>
<evidence type="ECO:0000313" key="3">
    <source>
        <dbReference type="Proteomes" id="UP001432027"/>
    </source>
</evidence>
<proteinExistence type="predicted"/>
<evidence type="ECO:0008006" key="4">
    <source>
        <dbReference type="Google" id="ProtNLM"/>
    </source>
</evidence>
<keyword evidence="3" id="KW-1185">Reference proteome</keyword>
<sequence length="69" mass="7717">IMNSWVKLKRTFIVIDTCRINIYAAIVTISAALLLEIVLLAMILQLVNEIKHGMVNSSTATKKYQARAV</sequence>
<reference evidence="2" key="1">
    <citation type="submission" date="2023-10" db="EMBL/GenBank/DDBJ databases">
        <title>Genome assembly of Pristionchus species.</title>
        <authorList>
            <person name="Yoshida K."/>
            <person name="Sommer R.J."/>
        </authorList>
    </citation>
    <scope>NUCLEOTIDE SEQUENCE</scope>
    <source>
        <strain evidence="2">RS0144</strain>
    </source>
</reference>
<accession>A0AAV5SJX1</accession>
<feature type="non-terminal residue" evidence="2">
    <location>
        <position position="69"/>
    </location>
</feature>
<gene>
    <name evidence="2" type="ORF">PENTCL1PPCAC_5082</name>
</gene>
<dbReference type="Proteomes" id="UP001432027">
    <property type="component" value="Unassembled WGS sequence"/>
</dbReference>
<keyword evidence="1" id="KW-0472">Membrane</keyword>
<keyword evidence="1" id="KW-1133">Transmembrane helix</keyword>
<dbReference type="EMBL" id="BTSX01000002">
    <property type="protein sequence ID" value="GMS82907.1"/>
    <property type="molecule type" value="Genomic_DNA"/>
</dbReference>
<name>A0AAV5SJX1_9BILA</name>
<evidence type="ECO:0000313" key="2">
    <source>
        <dbReference type="EMBL" id="GMS82907.1"/>
    </source>
</evidence>
<protein>
    <recommendedName>
        <fullName evidence="4">Copper transporter</fullName>
    </recommendedName>
</protein>
<dbReference type="AlphaFoldDB" id="A0AAV5SJX1"/>
<feature type="non-terminal residue" evidence="2">
    <location>
        <position position="1"/>
    </location>
</feature>